<feature type="transmembrane region" description="Helical" evidence="1">
    <location>
        <begin position="896"/>
        <end position="918"/>
    </location>
</feature>
<feature type="transmembrane region" description="Helical" evidence="1">
    <location>
        <begin position="350"/>
        <end position="367"/>
    </location>
</feature>
<feature type="transmembrane region" description="Helical" evidence="1">
    <location>
        <begin position="762"/>
        <end position="786"/>
    </location>
</feature>
<protein>
    <submittedName>
        <fullName evidence="2">Uncharacterized protein</fullName>
    </submittedName>
</protein>
<feature type="transmembrane region" description="Helical" evidence="1">
    <location>
        <begin position="627"/>
        <end position="650"/>
    </location>
</feature>
<feature type="transmembrane region" description="Helical" evidence="1">
    <location>
        <begin position="1639"/>
        <end position="1658"/>
    </location>
</feature>
<gene>
    <name evidence="2" type="ORF">ETAA8_68970</name>
</gene>
<dbReference type="KEGG" id="aagg:ETAA8_68970"/>
<feature type="transmembrane region" description="Helical" evidence="1">
    <location>
        <begin position="1709"/>
        <end position="1732"/>
    </location>
</feature>
<feature type="transmembrane region" description="Helical" evidence="1">
    <location>
        <begin position="1513"/>
        <end position="1532"/>
    </location>
</feature>
<keyword evidence="1" id="KW-1133">Transmembrane helix</keyword>
<feature type="transmembrane region" description="Helical" evidence="1">
    <location>
        <begin position="1544"/>
        <end position="1565"/>
    </location>
</feature>
<evidence type="ECO:0000313" key="3">
    <source>
        <dbReference type="Proteomes" id="UP000315017"/>
    </source>
</evidence>
<feature type="transmembrane region" description="Helical" evidence="1">
    <location>
        <begin position="943"/>
        <end position="960"/>
    </location>
</feature>
<feature type="transmembrane region" description="Helical" evidence="1">
    <location>
        <begin position="1744"/>
        <end position="1767"/>
    </location>
</feature>
<feature type="transmembrane region" description="Helical" evidence="1">
    <location>
        <begin position="1146"/>
        <end position="1166"/>
    </location>
</feature>
<feature type="transmembrane region" description="Helical" evidence="1">
    <location>
        <begin position="507"/>
        <end position="528"/>
    </location>
</feature>
<feature type="transmembrane region" description="Helical" evidence="1">
    <location>
        <begin position="2023"/>
        <end position="2044"/>
    </location>
</feature>
<feature type="transmembrane region" description="Helical" evidence="1">
    <location>
        <begin position="685"/>
        <end position="702"/>
    </location>
</feature>
<feature type="transmembrane region" description="Helical" evidence="1">
    <location>
        <begin position="792"/>
        <end position="812"/>
    </location>
</feature>
<feature type="transmembrane region" description="Helical" evidence="1">
    <location>
        <begin position="1972"/>
        <end position="1992"/>
    </location>
</feature>
<feature type="transmembrane region" description="Helical" evidence="1">
    <location>
        <begin position="1351"/>
        <end position="1369"/>
    </location>
</feature>
<sequence>MNSEIAGLLCGLAFLLAIVTIVGHVSWLFFAAIFQAIFGEQQDAKPGAKLAGKAVRCNRCGRTSVQNGRCAYCGSVPLVSVENKTRDELLATARQLHRLQNSGHLTYEQCFALLKVLNQDLARFGSQVPEDCWPEYSKQPDSNPVEKSKDADLLVIGPETAPDIVAPFVAQTTARDIAAETPLEATVIEATIVDEPVTRALAAEPAAVDNPFALLGQKSAIASSPTPLTLPPEKTTPSRTLADMLQGFMEESNIRWGEVIAGLVIVISAIGLVISLRATLQHIPYFPALLFLLFTVSFHSAGLYTLRRWNLSAVSRAILIIAQLLVPLSFSAGVVLSGQGEAQRPLGDPLLMLALAIGLSLFGWVAYSGSRVLTGEGSLRLTTAIMGCCLAQVVINRGAAVDSSRAVITALGLLPVASFLAATIGQIWRAQAWRRMSLPRIEQTFLVLGISLFAILPPLGLLIFKSEPHWFTFARLAPLLSLVAGSILALGLVVHRRATAKSLATQRTAGTAIALLGGAAQILMWVVVWPRPELMLDVALLTGAGLLVIAIRTRMPALHAAAAASLSLAAVMGFIWWQQLVSSDNPLGMNWVQASLLGRTSLLLTILALLVGAWGAWLYLRKDRSIGLAYLLTAAAMSSLSLLVAGWSGFVPIADWTGDGDLTGPLFLAYAVALFVIAIRFKNDFVVSAAMALLWIALVQLLEVNGTLQAILAQLQLLPERRILMATLLTAEILSIIALVLSRPSWRLSPTEFLAGENDATFSKLIMPLTHGAAIAVMAASPFVLWVLPGQFAVHAIYAGLSLSIWAIVCLARRWPEALAAAQAMVAVTIAFAIAAYWPPVSTDQLWFLRGEHLQAQLLAIAASAGAWSLVRRLTVPKTALYELLHPKFPACDHMLLGLSVALLLLLTISSAWSGMAWELGAIAKDLTSADIPWLDQAHRGRLAVGLLVVISALIIALVDRITSLKLIGLSLAGWASLFLLAQVWQAEQATASAARWLFGIYGIVLLSLYIARNHLSKLLQTLGWLRWKPSETYAHEWFRFQSLFLGVLPLLALTIFAVAQNASGIPMHPPKAGSIFEWMGPTASYAGPILLGVVVFLGLAINQRQPAFAFGGGLLFQLAANLAFILHIAGRTIPESMVAAECLQWNILAASIYAVLWLGLAHWLLPRSPERFGERLQHEPCFQSFVGLGGLMLAGAILWSIGCIVYLPLGTAAEAQHVAHWSTLLALALLTVPLLIAVGVSRARRTWSKGASVLAILLAGAVPMMALRTQALVVGSPSLAYHLLELGWLFIAASVAGFNAWNEWRAPSELRGDIHSPRSRRGIAPHHAIAAILCGLIVPLAMYVNWDPSTSALIVAGVCFTLLVLGLARRSQPYAIATVIVAPLAALLPWLCGTPIFGWLGNSQFLVALNGCLLAAVIVGGWWQWIEIRFQSQLQQTFSPGWIGPRAGMIAIAAVTITLAVISAAHLVFVSTDWYWRGSQAYDYGLFASLVTWLLLGAVSIGTLWDRRATKIFPILFTWLWIACALGLAPLRLQPLPMFCLHALATAGVFALAGHLWSFGANLAAWGEKLGISDTIGGLTRIERWLPNLTLVVGLLICGLELAGMLNLPLREQRVAIALAPALIGYALACLAQQRRQYSFQLTALLLGGLACIYLGWSDLSPGWMLMDWMTRAFRLLMVLSVVTLGYGLVLPRLVFRQESWLQSSLHAGYVSSTLAIITLLGLLGMEIALFEPGVGAGIEGVQVAAVAVLLVLFIVGLISLALAPGAATPAEQQRRTYFVYGAQLVGGLLFAHLYLCEPAWFDGVLKPYWPFVIMAIAFGGVGLGEMFWRLRLPVLAEPFQRTGSFLPLLPILGLWVVSDREEFNYTILLFTAGMMYLILSLVRKSWAAAVAAAIAGNGALWSLLHEANWSILQHPQFWLIPPAVVVLIAAHINRKKLSDESISAIRYASLIVIYVSSTFEIFLHRAESSLWPPIILACLSLSGALAGVLLRIRAFLYLGAVFTLLAMVSMVWHAARAIEHVWPWWAFGIGMGIGILAMLAFFEKNRPQVQSLVTRLRQWDQ</sequence>
<evidence type="ECO:0000256" key="1">
    <source>
        <dbReference type="SAM" id="Phobius"/>
    </source>
</evidence>
<keyword evidence="3" id="KW-1185">Reference proteome</keyword>
<feature type="transmembrane region" description="Helical" evidence="1">
    <location>
        <begin position="1448"/>
        <end position="1470"/>
    </location>
</feature>
<feature type="transmembrane region" description="Helical" evidence="1">
    <location>
        <begin position="819"/>
        <end position="838"/>
    </location>
</feature>
<feature type="transmembrane region" description="Helical" evidence="1">
    <location>
        <begin position="558"/>
        <end position="577"/>
    </location>
</feature>
<organism evidence="2 3">
    <name type="scientific">Anatilimnocola aggregata</name>
    <dbReference type="NCBI Taxonomy" id="2528021"/>
    <lineage>
        <taxon>Bacteria</taxon>
        <taxon>Pseudomonadati</taxon>
        <taxon>Planctomycetota</taxon>
        <taxon>Planctomycetia</taxon>
        <taxon>Pirellulales</taxon>
        <taxon>Pirellulaceae</taxon>
        <taxon>Anatilimnocola</taxon>
    </lineage>
</organism>
<feature type="transmembrane region" description="Helical" evidence="1">
    <location>
        <begin position="1220"/>
        <end position="1239"/>
    </location>
</feature>
<feature type="transmembrane region" description="Helical" evidence="1">
    <location>
        <begin position="1323"/>
        <end position="1345"/>
    </location>
</feature>
<dbReference type="EMBL" id="CP036274">
    <property type="protein sequence ID" value="QDU31737.1"/>
    <property type="molecule type" value="Genomic_DNA"/>
</dbReference>
<feature type="transmembrane region" description="Helical" evidence="1">
    <location>
        <begin position="1083"/>
        <end position="1102"/>
    </location>
</feature>
<feature type="transmembrane region" description="Helical" evidence="1">
    <location>
        <begin position="1109"/>
        <end position="1131"/>
    </location>
</feature>
<feature type="transmembrane region" description="Helical" evidence="1">
    <location>
        <begin position="285"/>
        <end position="306"/>
    </location>
</feature>
<feature type="transmembrane region" description="Helical" evidence="1">
    <location>
        <begin position="967"/>
        <end position="987"/>
    </location>
</feature>
<accession>A0A517YND5</accession>
<feature type="transmembrane region" description="Helical" evidence="1">
    <location>
        <begin position="1678"/>
        <end position="1697"/>
    </location>
</feature>
<feature type="transmembrane region" description="Helical" evidence="1">
    <location>
        <begin position="858"/>
        <end position="875"/>
    </location>
</feature>
<feature type="transmembrane region" description="Helical" evidence="1">
    <location>
        <begin position="1406"/>
        <end position="1427"/>
    </location>
</feature>
<feature type="transmembrane region" description="Helical" evidence="1">
    <location>
        <begin position="6"/>
        <end position="34"/>
    </location>
</feature>
<feature type="transmembrane region" description="Helical" evidence="1">
    <location>
        <begin position="662"/>
        <end position="678"/>
    </location>
</feature>
<feature type="transmembrane region" description="Helical" evidence="1">
    <location>
        <begin position="476"/>
        <end position="495"/>
    </location>
</feature>
<feature type="transmembrane region" description="Helical" evidence="1">
    <location>
        <begin position="597"/>
        <end position="620"/>
    </location>
</feature>
<feature type="transmembrane region" description="Helical" evidence="1">
    <location>
        <begin position="1586"/>
        <end position="1609"/>
    </location>
</feature>
<feature type="transmembrane region" description="Helical" evidence="1">
    <location>
        <begin position="722"/>
        <end position="741"/>
    </location>
</feature>
<feature type="transmembrane region" description="Helical" evidence="1">
    <location>
        <begin position="1186"/>
        <end position="1208"/>
    </location>
</feature>
<dbReference type="OrthoDB" id="221142at2"/>
<proteinExistence type="predicted"/>
<feature type="transmembrane region" description="Helical" evidence="1">
    <location>
        <begin position="259"/>
        <end position="279"/>
    </location>
</feature>
<feature type="transmembrane region" description="Helical" evidence="1">
    <location>
        <begin position="445"/>
        <end position="464"/>
    </location>
</feature>
<feature type="transmembrane region" description="Helical" evidence="1">
    <location>
        <begin position="1376"/>
        <end position="1400"/>
    </location>
</feature>
<feature type="transmembrane region" description="Helical" evidence="1">
    <location>
        <begin position="406"/>
        <end position="424"/>
    </location>
</feature>
<feature type="transmembrane region" description="Helical" evidence="1">
    <location>
        <begin position="534"/>
        <end position="551"/>
    </location>
</feature>
<evidence type="ECO:0000313" key="2">
    <source>
        <dbReference type="EMBL" id="QDU31737.1"/>
    </source>
</evidence>
<name>A0A517YND5_9BACT</name>
<feature type="transmembrane region" description="Helical" evidence="1">
    <location>
        <begin position="993"/>
        <end position="1012"/>
    </location>
</feature>
<feature type="transmembrane region" description="Helical" evidence="1">
    <location>
        <begin position="318"/>
        <end position="338"/>
    </location>
</feature>
<feature type="transmembrane region" description="Helical" evidence="1">
    <location>
        <begin position="1946"/>
        <end position="1966"/>
    </location>
</feature>
<feature type="transmembrane region" description="Helical" evidence="1">
    <location>
        <begin position="1997"/>
        <end position="2017"/>
    </location>
</feature>
<feature type="transmembrane region" description="Helical" evidence="1">
    <location>
        <begin position="1888"/>
        <end position="1906"/>
    </location>
</feature>
<feature type="transmembrane region" description="Helical" evidence="1">
    <location>
        <begin position="1865"/>
        <end position="1881"/>
    </location>
</feature>
<feature type="transmembrane region" description="Helical" evidence="1">
    <location>
        <begin position="1918"/>
        <end position="1934"/>
    </location>
</feature>
<feature type="transmembrane region" description="Helical" evidence="1">
    <location>
        <begin position="1044"/>
        <end position="1063"/>
    </location>
</feature>
<feature type="transmembrane region" description="Helical" evidence="1">
    <location>
        <begin position="1251"/>
        <end position="1268"/>
    </location>
</feature>
<feature type="transmembrane region" description="Helical" evidence="1">
    <location>
        <begin position="1615"/>
        <end position="1632"/>
    </location>
</feature>
<feature type="transmembrane region" description="Helical" evidence="1">
    <location>
        <begin position="1779"/>
        <end position="1797"/>
    </location>
</feature>
<feature type="transmembrane region" description="Helical" evidence="1">
    <location>
        <begin position="1809"/>
        <end position="1829"/>
    </location>
</feature>
<feature type="transmembrane region" description="Helical" evidence="1">
    <location>
        <begin position="1280"/>
        <end position="1302"/>
    </location>
</feature>
<feature type="transmembrane region" description="Helical" evidence="1">
    <location>
        <begin position="1482"/>
        <end position="1506"/>
    </location>
</feature>
<dbReference type="RefSeq" id="WP_145099356.1">
    <property type="nucleotide sequence ID" value="NZ_CP036274.1"/>
</dbReference>
<reference evidence="2 3" key="1">
    <citation type="submission" date="2019-02" db="EMBL/GenBank/DDBJ databases">
        <title>Deep-cultivation of Planctomycetes and their phenomic and genomic characterization uncovers novel biology.</title>
        <authorList>
            <person name="Wiegand S."/>
            <person name="Jogler M."/>
            <person name="Boedeker C."/>
            <person name="Pinto D."/>
            <person name="Vollmers J."/>
            <person name="Rivas-Marin E."/>
            <person name="Kohn T."/>
            <person name="Peeters S.H."/>
            <person name="Heuer A."/>
            <person name="Rast P."/>
            <person name="Oberbeckmann S."/>
            <person name="Bunk B."/>
            <person name="Jeske O."/>
            <person name="Meyerdierks A."/>
            <person name="Storesund J.E."/>
            <person name="Kallscheuer N."/>
            <person name="Luecker S."/>
            <person name="Lage O.M."/>
            <person name="Pohl T."/>
            <person name="Merkel B.J."/>
            <person name="Hornburger P."/>
            <person name="Mueller R.-W."/>
            <person name="Bruemmer F."/>
            <person name="Labrenz M."/>
            <person name="Spormann A.M."/>
            <person name="Op den Camp H."/>
            <person name="Overmann J."/>
            <person name="Amann R."/>
            <person name="Jetten M.S.M."/>
            <person name="Mascher T."/>
            <person name="Medema M.H."/>
            <person name="Devos D.P."/>
            <person name="Kaster A.-K."/>
            <person name="Ovreas L."/>
            <person name="Rohde M."/>
            <person name="Galperin M.Y."/>
            <person name="Jogler C."/>
        </authorList>
    </citation>
    <scope>NUCLEOTIDE SEQUENCE [LARGE SCALE GENOMIC DNA]</scope>
    <source>
        <strain evidence="2 3">ETA_A8</strain>
    </source>
</reference>
<dbReference type="Proteomes" id="UP000315017">
    <property type="component" value="Chromosome"/>
</dbReference>
<feature type="transmembrane region" description="Helical" evidence="1">
    <location>
        <begin position="1841"/>
        <end position="1859"/>
    </location>
</feature>
<keyword evidence="1" id="KW-0812">Transmembrane</keyword>
<keyword evidence="1" id="KW-0472">Membrane</keyword>